<protein>
    <submittedName>
        <fullName evidence="2">Manganese transporter</fullName>
    </submittedName>
</protein>
<feature type="transmembrane region" description="Helical" evidence="1">
    <location>
        <begin position="320"/>
        <end position="338"/>
    </location>
</feature>
<proteinExistence type="predicted"/>
<dbReference type="Pfam" id="PF11449">
    <property type="entry name" value="ArsP_2"/>
    <property type="match status" value="1"/>
</dbReference>
<keyword evidence="1" id="KW-1133">Transmembrane helix</keyword>
<evidence type="ECO:0000313" key="3">
    <source>
        <dbReference type="Proteomes" id="UP001163821"/>
    </source>
</evidence>
<dbReference type="InterPro" id="IPR021552">
    <property type="entry name" value="ArsP_2"/>
</dbReference>
<reference evidence="2" key="1">
    <citation type="submission" date="2022-10" db="EMBL/GenBank/DDBJ databases">
        <title>Gaoshiqiia sediminis gen. nov., sp. nov., isolated from coastal sediment.</title>
        <authorList>
            <person name="Yu W.X."/>
            <person name="Mu D.S."/>
            <person name="Du J.Z."/>
            <person name="Liang Y.Q."/>
        </authorList>
    </citation>
    <scope>NUCLEOTIDE SEQUENCE</scope>
    <source>
        <strain evidence="2">A06</strain>
    </source>
</reference>
<feature type="transmembrane region" description="Helical" evidence="1">
    <location>
        <begin position="106"/>
        <end position="125"/>
    </location>
</feature>
<evidence type="ECO:0000256" key="1">
    <source>
        <dbReference type="SAM" id="Phobius"/>
    </source>
</evidence>
<dbReference type="RefSeq" id="WP_282593498.1">
    <property type="nucleotide sequence ID" value="NZ_JAPAAF010000063.1"/>
</dbReference>
<keyword evidence="3" id="KW-1185">Reference proteome</keyword>
<dbReference type="EMBL" id="JAPAAF010000063">
    <property type="protein sequence ID" value="MCW0484908.1"/>
    <property type="molecule type" value="Genomic_DNA"/>
</dbReference>
<keyword evidence="1" id="KW-0472">Membrane</keyword>
<dbReference type="AlphaFoldDB" id="A0AA42C7E6"/>
<organism evidence="2 3">
    <name type="scientific">Gaoshiqia sediminis</name>
    <dbReference type="NCBI Taxonomy" id="2986998"/>
    <lineage>
        <taxon>Bacteria</taxon>
        <taxon>Pseudomonadati</taxon>
        <taxon>Bacteroidota</taxon>
        <taxon>Bacteroidia</taxon>
        <taxon>Marinilabiliales</taxon>
        <taxon>Prolixibacteraceae</taxon>
        <taxon>Gaoshiqia</taxon>
    </lineage>
</organism>
<keyword evidence="1" id="KW-0812">Transmembrane</keyword>
<feature type="transmembrane region" description="Helical" evidence="1">
    <location>
        <begin position="230"/>
        <end position="248"/>
    </location>
</feature>
<dbReference type="Proteomes" id="UP001163821">
    <property type="component" value="Unassembled WGS sequence"/>
</dbReference>
<feature type="transmembrane region" description="Helical" evidence="1">
    <location>
        <begin position="78"/>
        <end position="100"/>
    </location>
</feature>
<dbReference type="NCBIfam" id="NF037962">
    <property type="entry name" value="arsenic_eff"/>
    <property type="match status" value="1"/>
</dbReference>
<feature type="transmembrane region" description="Helical" evidence="1">
    <location>
        <begin position="254"/>
        <end position="271"/>
    </location>
</feature>
<comment type="caution">
    <text evidence="2">The sequence shown here is derived from an EMBL/GenBank/DDBJ whole genome shotgun (WGS) entry which is preliminary data.</text>
</comment>
<sequence>MVDIFVPTFKQSLMITAFVLFMMVVIDYINVQSRNLWAEKLQQSPILQIILAAFLGITPGCLGAFTVVSLYTHRMMGFAGLVTVMIATSGDEAFVMFALFPGKAMLLHLILLLVAVAAGFLVHLFTKKKQAVAAHGFVFHEHENCTCFVKSEIIPQLKKISFERIMLVLVTVTFIFLLLIGAIGSSDWGWKKILFFVSSLFLLFVFLTVPEHFLKEHLYKHIIKKHLLRIFGWTWGAFIILHLVQSNLELSNLLQNNSYWVLLVAVLVGLIPESGPHLLFATLFSQNLLPFSILIANSIVQDGHGMLPLLAESGKDFLKVKIINLAVGIVIGFILLKIGI</sequence>
<gene>
    <name evidence="2" type="ORF">N2K84_19400</name>
</gene>
<feature type="transmembrane region" description="Helical" evidence="1">
    <location>
        <begin position="278"/>
        <end position="300"/>
    </location>
</feature>
<feature type="transmembrane region" description="Helical" evidence="1">
    <location>
        <begin position="190"/>
        <end position="209"/>
    </location>
</feature>
<feature type="transmembrane region" description="Helical" evidence="1">
    <location>
        <begin position="49"/>
        <end position="71"/>
    </location>
</feature>
<feature type="transmembrane region" description="Helical" evidence="1">
    <location>
        <begin position="165"/>
        <end position="184"/>
    </location>
</feature>
<accession>A0AA42C7E6</accession>
<feature type="transmembrane region" description="Helical" evidence="1">
    <location>
        <begin position="12"/>
        <end position="29"/>
    </location>
</feature>
<evidence type="ECO:0000313" key="2">
    <source>
        <dbReference type="EMBL" id="MCW0484908.1"/>
    </source>
</evidence>
<name>A0AA42C7E6_9BACT</name>